<sequence>MGFRTSLLMYTDGEVPALLRQADMSDPGRTVAMMKRLTPGRTIEPTAPVRLWDGLYPPFGHAFAASFPGVDIVCDLRLVSERPSELPAPLVAASAGRRLILHGMHSVVDWSAFAVWEDGCLVRSLSLCPDDGFIEDIGERLPFETPYWAADCNADTIPWPDRAEDPDALPFHALDLGVAALHALCGIDLDGPPGPDAVDGAVVQLHGFAARGPVAG</sequence>
<dbReference type="Proteomes" id="UP000032066">
    <property type="component" value="Unassembled WGS sequence"/>
</dbReference>
<gene>
    <name evidence="1" type="ORF">TR51_20105</name>
</gene>
<evidence type="ECO:0000313" key="1">
    <source>
        <dbReference type="EMBL" id="KIQ61629.1"/>
    </source>
</evidence>
<dbReference type="RefSeq" id="WP_043913200.1">
    <property type="nucleotide sequence ID" value="NZ_JXZB01000004.1"/>
</dbReference>
<comment type="caution">
    <text evidence="1">The sequence shown here is derived from an EMBL/GenBank/DDBJ whole genome shotgun (WGS) entry which is preliminary data.</text>
</comment>
<accession>A0A0D0PGW2</accession>
<name>A0A0D0PGW2_KITGR</name>
<organism evidence="1 2">
    <name type="scientific">Kitasatospora griseola</name>
    <name type="common">Streptomyces griseolosporeus</name>
    <dbReference type="NCBI Taxonomy" id="2064"/>
    <lineage>
        <taxon>Bacteria</taxon>
        <taxon>Bacillati</taxon>
        <taxon>Actinomycetota</taxon>
        <taxon>Actinomycetes</taxon>
        <taxon>Kitasatosporales</taxon>
        <taxon>Streptomycetaceae</taxon>
        <taxon>Kitasatospora</taxon>
    </lineage>
</organism>
<reference evidence="1 2" key="1">
    <citation type="submission" date="2015-02" db="EMBL/GenBank/DDBJ databases">
        <title>Draft genome sequence of Kitasatospora griseola MF730-N6, a bafilomycin, terpentecin and satosporin producer.</title>
        <authorList>
            <person name="Arens J.C."/>
            <person name="Haltli B."/>
            <person name="Kerr R.G."/>
        </authorList>
    </citation>
    <scope>NUCLEOTIDE SEQUENCE [LARGE SCALE GENOMIC DNA]</scope>
    <source>
        <strain evidence="1 2">MF730-N6</strain>
    </source>
</reference>
<keyword evidence="2" id="KW-1185">Reference proteome</keyword>
<proteinExistence type="predicted"/>
<evidence type="ECO:0000313" key="2">
    <source>
        <dbReference type="Proteomes" id="UP000032066"/>
    </source>
</evidence>
<dbReference type="PATRIC" id="fig|2064.6.peg.4322"/>
<dbReference type="EMBL" id="JXZB01000004">
    <property type="protein sequence ID" value="KIQ61629.1"/>
    <property type="molecule type" value="Genomic_DNA"/>
</dbReference>
<dbReference type="OrthoDB" id="4772769at2"/>
<dbReference type="AlphaFoldDB" id="A0A0D0PGW2"/>
<dbReference type="Pfam" id="PF21997">
    <property type="entry name" value="DUF6928"/>
    <property type="match status" value="1"/>
</dbReference>
<dbReference type="InterPro" id="IPR053847">
    <property type="entry name" value="DUF6928"/>
</dbReference>
<protein>
    <submittedName>
        <fullName evidence="1">Uncharacterized protein</fullName>
    </submittedName>
</protein>
<dbReference type="STRING" id="2064.TR51_20105"/>